<dbReference type="CDD" id="cd00055">
    <property type="entry name" value="EGF_Lam"/>
    <property type="match status" value="1"/>
</dbReference>
<dbReference type="SMART" id="SM00181">
    <property type="entry name" value="EGF"/>
    <property type="match status" value="2"/>
</dbReference>
<protein>
    <recommendedName>
        <fullName evidence="7">EGF-like domain-containing protein</fullName>
    </recommendedName>
</protein>
<dbReference type="InterPro" id="IPR040911">
    <property type="entry name" value="Exostosin_GT47"/>
</dbReference>
<feature type="domain" description="EGF-like" evidence="7">
    <location>
        <begin position="156"/>
        <end position="189"/>
    </location>
</feature>
<keyword evidence="9" id="KW-1185">Reference proteome</keyword>
<dbReference type="EMBL" id="JAEHOE010000086">
    <property type="protein sequence ID" value="KAG2488190.1"/>
    <property type="molecule type" value="Genomic_DNA"/>
</dbReference>
<dbReference type="PROSITE" id="PS50026">
    <property type="entry name" value="EGF_3"/>
    <property type="match status" value="1"/>
</dbReference>
<comment type="subcellular location">
    <subcellularLocation>
        <location evidence="1">Golgi apparatus membrane</location>
        <topology evidence="1">Single-pass type II membrane protein</topology>
    </subcellularLocation>
</comment>
<dbReference type="PROSITE" id="PS00022">
    <property type="entry name" value="EGF_1"/>
    <property type="match status" value="2"/>
</dbReference>
<dbReference type="AlphaFoldDB" id="A0A835XR87"/>
<dbReference type="Proteomes" id="UP000612055">
    <property type="component" value="Unassembled WGS sequence"/>
</dbReference>
<evidence type="ECO:0000256" key="2">
    <source>
        <dbReference type="ARBA" id="ARBA00010271"/>
    </source>
</evidence>
<dbReference type="InterPro" id="IPR013111">
    <property type="entry name" value="EGF_extracell"/>
</dbReference>
<feature type="region of interest" description="Disordered" evidence="6">
    <location>
        <begin position="44"/>
        <end position="64"/>
    </location>
</feature>
<dbReference type="InterPro" id="IPR000742">
    <property type="entry name" value="EGF"/>
</dbReference>
<evidence type="ECO:0000256" key="4">
    <source>
        <dbReference type="ARBA" id="ARBA00023157"/>
    </source>
</evidence>
<sequence>MRCCYKAATLSGGRTAEAGHRAYIGGLLALVAALSLLTQCSTGGASGRLRGPSEGKEPWRSSLSDPALGRDGRRLLYRKLSYEEIFSYWRRTYGNWSLEIHEHLVTAFKLKLQSSPEGAAAWDRPPPSDLAFLDAYYFLRGLTKAQMPPAPGWTPERDRCPKGCTDHGTCHQEEGRCDCPRGRTGPNCSQPLDTPFTEWCLEDITSQRIMREDCVNSCNQRGSCINGFCHCFPGYYGADCSISMDWDASPAPRPVLLQGLGYEINPRGPKFFVYEFPPQYNVWSLMWVDRSNNMALWERITSLRLRTLNPEEADYFFLPGCLRGCSRWRGKFEYILQHYGRYWERRGGKDHIVTAMGDWGRCEINWVPQAYRSFDGFPGNATVPSVDVGPLMERVTVLHHWGLTADRTGGASARLYEPCHKPDHDIVIPALVDHYFSQFAEWSIWHPKRKMHPISKTVLASVAGSLCGGGRNEEPPCTENFYSLGVRGALWLLLRDKPLFQVVKRSPNIIQLMTESVFCFTPTGAGYGKRNVMAATLGCIPVVINDHVAQPWEPFLDWNSFGVWIPEADINATEAILRAFTPEEKAEKMRKLHCAAMHLTWSSVFGSVIAGDSGAWDAVATLVWILRARARNPGVPDHRLREVDPDFDAFMDCRTLVPGTAATGPASPPMPNSAQVTLVQPAAAAAEAVTFPRRTFTTAAWAAARAAAGGAGGGGGLDIALPGLGSDPRAGATEAAPGGGSWVVVPGGINLTSPLCLHQHAGVAYTDPQWAVASVAELRKTHSPENCLPRDVHRPGLFFAGGSATCTPGEPVTKCAVLV</sequence>
<dbReference type="Gene3D" id="2.10.25.10">
    <property type="entry name" value="Laminin"/>
    <property type="match status" value="1"/>
</dbReference>
<evidence type="ECO:0000259" key="7">
    <source>
        <dbReference type="PROSITE" id="PS50026"/>
    </source>
</evidence>
<gene>
    <name evidence="8" type="ORF">HYH03_013184</name>
</gene>
<dbReference type="InterPro" id="IPR002049">
    <property type="entry name" value="LE_dom"/>
</dbReference>
<dbReference type="OrthoDB" id="522284at2759"/>
<dbReference type="PROSITE" id="PS01186">
    <property type="entry name" value="EGF_2"/>
    <property type="match status" value="1"/>
</dbReference>
<reference evidence="8" key="1">
    <citation type="journal article" date="2020" name="bioRxiv">
        <title>Comparative genomics of Chlamydomonas.</title>
        <authorList>
            <person name="Craig R.J."/>
            <person name="Hasan A.R."/>
            <person name="Ness R.W."/>
            <person name="Keightley P.D."/>
        </authorList>
    </citation>
    <scope>NUCLEOTIDE SEQUENCE</scope>
    <source>
        <strain evidence="8">CCAP 11/70</strain>
    </source>
</reference>
<feature type="disulfide bond" evidence="5">
    <location>
        <begin position="160"/>
        <end position="170"/>
    </location>
</feature>
<feature type="disulfide bond" evidence="5">
    <location>
        <begin position="179"/>
        <end position="188"/>
    </location>
</feature>
<dbReference type="PANTHER" id="PTHR11062:SF376">
    <property type="entry name" value="EXOSTOSIN FAMILY PROTEIN"/>
    <property type="match status" value="1"/>
</dbReference>
<evidence type="ECO:0000256" key="6">
    <source>
        <dbReference type="SAM" id="MobiDB-lite"/>
    </source>
</evidence>
<proteinExistence type="inferred from homology"/>
<dbReference type="Pfam" id="PF03016">
    <property type="entry name" value="Exostosin_GT47"/>
    <property type="match status" value="1"/>
</dbReference>
<organism evidence="8 9">
    <name type="scientific">Edaphochlamys debaryana</name>
    <dbReference type="NCBI Taxonomy" id="47281"/>
    <lineage>
        <taxon>Eukaryota</taxon>
        <taxon>Viridiplantae</taxon>
        <taxon>Chlorophyta</taxon>
        <taxon>core chlorophytes</taxon>
        <taxon>Chlorophyceae</taxon>
        <taxon>CS clade</taxon>
        <taxon>Chlamydomonadales</taxon>
        <taxon>Chlamydomonadales incertae sedis</taxon>
        <taxon>Edaphochlamys</taxon>
    </lineage>
</organism>
<evidence type="ECO:0000256" key="3">
    <source>
        <dbReference type="ARBA" id="ARBA00023034"/>
    </source>
</evidence>
<dbReference type="InterPro" id="IPR004263">
    <property type="entry name" value="Exostosin"/>
</dbReference>
<dbReference type="GO" id="GO:0016757">
    <property type="term" value="F:glycosyltransferase activity"/>
    <property type="evidence" value="ECO:0007669"/>
    <property type="project" value="InterPro"/>
</dbReference>
<dbReference type="FunFam" id="2.10.25.10:FF:000026">
    <property type="entry name" value="Teneurin transmembrane protein 2"/>
    <property type="match status" value="1"/>
</dbReference>
<keyword evidence="4 5" id="KW-1015">Disulfide bond</keyword>
<evidence type="ECO:0000256" key="1">
    <source>
        <dbReference type="ARBA" id="ARBA00004323"/>
    </source>
</evidence>
<evidence type="ECO:0000313" key="9">
    <source>
        <dbReference type="Proteomes" id="UP000612055"/>
    </source>
</evidence>
<comment type="caution">
    <text evidence="5">Lacks conserved residue(s) required for the propagation of feature annotation.</text>
</comment>
<evidence type="ECO:0000256" key="5">
    <source>
        <dbReference type="PROSITE-ProRule" id="PRU00076"/>
    </source>
</evidence>
<keyword evidence="5" id="KW-0245">EGF-like domain</keyword>
<dbReference type="GO" id="GO:0000139">
    <property type="term" value="C:Golgi membrane"/>
    <property type="evidence" value="ECO:0007669"/>
    <property type="project" value="UniProtKB-SubCell"/>
</dbReference>
<keyword evidence="3" id="KW-0333">Golgi apparatus</keyword>
<dbReference type="Pfam" id="PF07974">
    <property type="entry name" value="EGF_2"/>
    <property type="match status" value="1"/>
</dbReference>
<comment type="caution">
    <text evidence="8">The sequence shown here is derived from an EMBL/GenBank/DDBJ whole genome shotgun (WGS) entry which is preliminary data.</text>
</comment>
<evidence type="ECO:0000313" key="8">
    <source>
        <dbReference type="EMBL" id="KAG2488190.1"/>
    </source>
</evidence>
<comment type="similarity">
    <text evidence="2">Belongs to the glycosyltransferase 47 family.</text>
</comment>
<accession>A0A835XR87</accession>
<name>A0A835XR87_9CHLO</name>
<dbReference type="PANTHER" id="PTHR11062">
    <property type="entry name" value="EXOSTOSIN HEPARAN SULFATE GLYCOSYLTRANSFERASE -RELATED"/>
    <property type="match status" value="1"/>
</dbReference>